<keyword evidence="4" id="KW-0732">Signal</keyword>
<evidence type="ECO:0000256" key="13">
    <source>
        <dbReference type="SAM" id="MobiDB-lite"/>
    </source>
</evidence>
<feature type="region of interest" description="Disordered" evidence="13">
    <location>
        <begin position="324"/>
        <end position="358"/>
    </location>
</feature>
<dbReference type="Pfam" id="PF21605">
    <property type="entry name" value="CRLF2-like_D2"/>
    <property type="match status" value="1"/>
</dbReference>
<dbReference type="GO" id="GO:0009897">
    <property type="term" value="C:external side of plasma membrane"/>
    <property type="evidence" value="ECO:0007669"/>
    <property type="project" value="TreeGrafter"/>
</dbReference>
<protein>
    <recommendedName>
        <fullName evidence="11">Cytokine receptor-like factor 2</fullName>
    </recommendedName>
    <alternativeName>
        <fullName evidence="12">Thymic stromal lymphopoietin protein receptor</fullName>
    </alternativeName>
</protein>
<evidence type="ECO:0000256" key="10">
    <source>
        <dbReference type="ARBA" id="ARBA00058201"/>
    </source>
</evidence>
<feature type="domain" description="Cytokine receptor-like factor 2-like D1" evidence="14">
    <location>
        <begin position="65"/>
        <end position="115"/>
    </location>
</feature>
<sequence>MSVITKICKVLVTSFSFHCDLTTRGHPTHKFPTIFNLDPQIRLFFLLFFLFFHADEESLQLDIICFNFENVRVMWNLTDPMGTNLTVLYRFDMETVDTPCTHYLLHQGFTSGCVLPAQRGVLHLTIRNETHILDTRSRLASDFLKPGTPRDVTFLWQEDKLTVTCTDLVYNGLLYEVQFRSVFDTKWQSKEAKTCNVAIEGLDGDKCYYFRVRVKTREAYYGPDTFPSDWSEVTHWHSARLRGDACHTVHITHSLTGLFCFRVKNLLMPYVPDPKCSFPGLFEDHKGDFQRWILDTQNVVPMTKMDIGDKECHLEDALVVQLSKAEAEPSSMTTQSSPQTGDGEATEGSPQLNVPQGGNMVSLGGFTFTMRDNSYMML</sequence>
<feature type="compositionally biased region" description="Low complexity" evidence="13">
    <location>
        <begin position="329"/>
        <end position="340"/>
    </location>
</feature>
<dbReference type="CDD" id="cd00063">
    <property type="entry name" value="FN3"/>
    <property type="match status" value="1"/>
</dbReference>
<evidence type="ECO:0000256" key="11">
    <source>
        <dbReference type="ARBA" id="ARBA00068087"/>
    </source>
</evidence>
<keyword evidence="7" id="KW-1015">Disulfide bond</keyword>
<reference evidence="16" key="1">
    <citation type="submission" date="2023-09" db="UniProtKB">
        <authorList>
            <consortium name="Ensembl"/>
        </authorList>
    </citation>
    <scope>IDENTIFICATION</scope>
</reference>
<name>A0A8C0W5X2_CASCN</name>
<evidence type="ECO:0000259" key="15">
    <source>
        <dbReference type="Pfam" id="PF21605"/>
    </source>
</evidence>
<comment type="function">
    <text evidence="10">Receptor for thymic stromal lymphopoietin (TSLP). Forms a functional complex with TSLP and IL7R which is capable of stimulating cell proliferation through activation of STAT3 and STAT5. Also activates JAK2. Implicated in the development of the hematopoietic system.</text>
</comment>
<dbReference type="Gene3D" id="2.60.40.10">
    <property type="entry name" value="Immunoglobulins"/>
    <property type="match status" value="2"/>
</dbReference>
<evidence type="ECO:0000256" key="8">
    <source>
        <dbReference type="ARBA" id="ARBA00023170"/>
    </source>
</evidence>
<dbReference type="GO" id="GO:0004896">
    <property type="term" value="F:cytokine receptor activity"/>
    <property type="evidence" value="ECO:0007669"/>
    <property type="project" value="TreeGrafter"/>
</dbReference>
<dbReference type="InterPro" id="IPR048648">
    <property type="entry name" value="CRLF2-like_D2"/>
</dbReference>
<evidence type="ECO:0000256" key="2">
    <source>
        <dbReference type="ARBA" id="ARBA00008159"/>
    </source>
</evidence>
<evidence type="ECO:0000256" key="7">
    <source>
        <dbReference type="ARBA" id="ARBA00023157"/>
    </source>
</evidence>
<dbReference type="InterPro" id="IPR048651">
    <property type="entry name" value="CRLF2-like_D1"/>
</dbReference>
<evidence type="ECO:0000256" key="12">
    <source>
        <dbReference type="ARBA" id="ARBA00077227"/>
    </source>
</evidence>
<comment type="similarity">
    <text evidence="2">Belongs to the type I cytokine receptor family. Type 5 subfamily.</text>
</comment>
<comment type="subcellular location">
    <subcellularLocation>
        <location evidence="1">Membrane</location>
        <topology evidence="1">Single-pass type I membrane protein</topology>
    </subcellularLocation>
</comment>
<dbReference type="PANTHER" id="PTHR23037">
    <property type="entry name" value="CYTOKINE RECEPTOR"/>
    <property type="match status" value="1"/>
</dbReference>
<keyword evidence="5" id="KW-1133">Transmembrane helix</keyword>
<evidence type="ECO:0000256" key="9">
    <source>
        <dbReference type="ARBA" id="ARBA00023180"/>
    </source>
</evidence>
<keyword evidence="6" id="KW-0472">Membrane</keyword>
<evidence type="ECO:0000256" key="1">
    <source>
        <dbReference type="ARBA" id="ARBA00004479"/>
    </source>
</evidence>
<dbReference type="InterPro" id="IPR013783">
    <property type="entry name" value="Ig-like_fold"/>
</dbReference>
<keyword evidence="3" id="KW-0812">Transmembrane</keyword>
<evidence type="ECO:0000256" key="5">
    <source>
        <dbReference type="ARBA" id="ARBA00022989"/>
    </source>
</evidence>
<keyword evidence="8" id="KW-0675">Receptor</keyword>
<keyword evidence="9" id="KW-0325">Glycoprotein</keyword>
<dbReference type="FunFam" id="2.60.40.10:FF:001547">
    <property type="entry name" value="Cytokine receptor-like factor 2"/>
    <property type="match status" value="1"/>
</dbReference>
<evidence type="ECO:0000259" key="14">
    <source>
        <dbReference type="Pfam" id="PF21604"/>
    </source>
</evidence>
<evidence type="ECO:0000256" key="3">
    <source>
        <dbReference type="ARBA" id="ARBA00022692"/>
    </source>
</evidence>
<dbReference type="SUPFAM" id="SSF49265">
    <property type="entry name" value="Fibronectin type III"/>
    <property type="match status" value="2"/>
</dbReference>
<dbReference type="InterPro" id="IPR003961">
    <property type="entry name" value="FN3_dom"/>
</dbReference>
<dbReference type="AlphaFoldDB" id="A0A8C0W5X2"/>
<evidence type="ECO:0000256" key="4">
    <source>
        <dbReference type="ARBA" id="ARBA00022729"/>
    </source>
</evidence>
<dbReference type="Pfam" id="PF21604">
    <property type="entry name" value="CRLF2_D1"/>
    <property type="match status" value="1"/>
</dbReference>
<dbReference type="PANTHER" id="PTHR23037:SF28">
    <property type="entry name" value="ERYTHROPOIETIN RECEPTOR"/>
    <property type="match status" value="1"/>
</dbReference>
<dbReference type="Ensembl" id="ENSCCNT00000007474.1">
    <property type="protein sequence ID" value="ENSCCNP00000005675.1"/>
    <property type="gene ID" value="ENSCCNG00000006021.1"/>
</dbReference>
<evidence type="ECO:0000256" key="6">
    <source>
        <dbReference type="ARBA" id="ARBA00023136"/>
    </source>
</evidence>
<proteinExistence type="inferred from homology"/>
<feature type="domain" description="Cytokine receptor-like factor 2-like D2" evidence="15">
    <location>
        <begin position="146"/>
        <end position="238"/>
    </location>
</feature>
<evidence type="ECO:0000313" key="16">
    <source>
        <dbReference type="Ensembl" id="ENSCCNP00000005675.1"/>
    </source>
</evidence>
<dbReference type="InterPro" id="IPR036116">
    <property type="entry name" value="FN3_sf"/>
</dbReference>
<organism evidence="16">
    <name type="scientific">Castor canadensis</name>
    <name type="common">American beaver</name>
    <dbReference type="NCBI Taxonomy" id="51338"/>
    <lineage>
        <taxon>Eukaryota</taxon>
        <taxon>Metazoa</taxon>
        <taxon>Chordata</taxon>
        <taxon>Craniata</taxon>
        <taxon>Vertebrata</taxon>
        <taxon>Euteleostomi</taxon>
        <taxon>Mammalia</taxon>
        <taxon>Eutheria</taxon>
        <taxon>Euarchontoglires</taxon>
        <taxon>Glires</taxon>
        <taxon>Rodentia</taxon>
        <taxon>Castorimorpha</taxon>
        <taxon>Castoridae</taxon>
        <taxon>Castor</taxon>
    </lineage>
</organism>
<gene>
    <name evidence="16" type="primary">Crlf2</name>
</gene>
<accession>A0A8C0W5X2</accession>